<evidence type="ECO:0000313" key="2">
    <source>
        <dbReference type="EMBL" id="KII60408.1"/>
    </source>
</evidence>
<proteinExistence type="predicted"/>
<gene>
    <name evidence="2" type="ORF">RF11_11879</name>
</gene>
<evidence type="ECO:0000313" key="3">
    <source>
        <dbReference type="Proteomes" id="UP000031668"/>
    </source>
</evidence>
<comment type="caution">
    <text evidence="2">The sequence shown here is derived from an EMBL/GenBank/DDBJ whole genome shotgun (WGS) entry which is preliminary data.</text>
</comment>
<feature type="region of interest" description="Disordered" evidence="1">
    <location>
        <begin position="27"/>
        <end position="53"/>
    </location>
</feature>
<feature type="region of interest" description="Disordered" evidence="1">
    <location>
        <begin position="1"/>
        <end position="20"/>
    </location>
</feature>
<protein>
    <submittedName>
        <fullName evidence="2">Uncharacterized protein</fullName>
    </submittedName>
</protein>
<evidence type="ECO:0000256" key="1">
    <source>
        <dbReference type="SAM" id="MobiDB-lite"/>
    </source>
</evidence>
<accession>A0A0C2I5H8</accession>
<dbReference type="Proteomes" id="UP000031668">
    <property type="component" value="Unassembled WGS sequence"/>
</dbReference>
<keyword evidence="3" id="KW-1185">Reference proteome</keyword>
<organism evidence="2 3">
    <name type="scientific">Thelohanellus kitauei</name>
    <name type="common">Myxosporean</name>
    <dbReference type="NCBI Taxonomy" id="669202"/>
    <lineage>
        <taxon>Eukaryota</taxon>
        <taxon>Metazoa</taxon>
        <taxon>Cnidaria</taxon>
        <taxon>Myxozoa</taxon>
        <taxon>Myxosporea</taxon>
        <taxon>Bivalvulida</taxon>
        <taxon>Platysporina</taxon>
        <taxon>Myxobolidae</taxon>
        <taxon>Thelohanellus</taxon>
    </lineage>
</organism>
<reference evidence="2 3" key="1">
    <citation type="journal article" date="2014" name="Genome Biol. Evol.">
        <title>The genome of the myxosporean Thelohanellus kitauei shows adaptations to nutrient acquisition within its fish host.</title>
        <authorList>
            <person name="Yang Y."/>
            <person name="Xiong J."/>
            <person name="Zhou Z."/>
            <person name="Huo F."/>
            <person name="Miao W."/>
            <person name="Ran C."/>
            <person name="Liu Y."/>
            <person name="Zhang J."/>
            <person name="Feng J."/>
            <person name="Wang M."/>
            <person name="Wang M."/>
            <person name="Wang L."/>
            <person name="Yao B."/>
        </authorList>
    </citation>
    <scope>NUCLEOTIDE SEQUENCE [LARGE SCALE GENOMIC DNA]</scope>
    <source>
        <strain evidence="2">Wuqing</strain>
    </source>
</reference>
<dbReference type="AlphaFoldDB" id="A0A0C2I5H8"/>
<name>A0A0C2I5H8_THEKT</name>
<sequence>MSNLSNEKEQSEDPNRKYEDILHMAKTEPAKPNTQNNEVNPTNVSIRPGSIPMTRNHKSHRVYSVLENNMYHIVIFRTRVTCESKKNATNITYDDSFTYIKESVEFEEKLFSKRIQIRQRLPTKLGRSLGKKHYLCVVDECGNIFARKNQIKV</sequence>
<feature type="compositionally biased region" description="Polar residues" evidence="1">
    <location>
        <begin position="32"/>
        <end position="45"/>
    </location>
</feature>
<dbReference type="EMBL" id="JWZT01005631">
    <property type="protein sequence ID" value="KII60408.1"/>
    <property type="molecule type" value="Genomic_DNA"/>
</dbReference>